<dbReference type="Gene3D" id="3.40.50.410">
    <property type="entry name" value="von Willebrand factor, type A domain"/>
    <property type="match status" value="1"/>
</dbReference>
<evidence type="ECO:0000313" key="2">
    <source>
        <dbReference type="EMBL" id="RGK41841.1"/>
    </source>
</evidence>
<keyword evidence="1" id="KW-0812">Transmembrane</keyword>
<proteinExistence type="predicted"/>
<accession>A0A3E4LWJ9</accession>
<feature type="transmembrane region" description="Helical" evidence="1">
    <location>
        <begin position="574"/>
        <end position="592"/>
    </location>
</feature>
<organism evidence="2 3">
    <name type="scientific">[Ruminococcus] lactaris</name>
    <dbReference type="NCBI Taxonomy" id="46228"/>
    <lineage>
        <taxon>Bacteria</taxon>
        <taxon>Bacillati</taxon>
        <taxon>Bacillota</taxon>
        <taxon>Clostridia</taxon>
        <taxon>Lachnospirales</taxon>
        <taxon>Lachnospiraceae</taxon>
        <taxon>Mediterraneibacter</taxon>
    </lineage>
</organism>
<keyword evidence="1" id="KW-1133">Transmembrane helix</keyword>
<comment type="caution">
    <text evidence="2">The sequence shown here is derived from an EMBL/GenBank/DDBJ whole genome shotgun (WGS) entry which is preliminary data.</text>
</comment>
<evidence type="ECO:0000313" key="3">
    <source>
        <dbReference type="Proteomes" id="UP000260793"/>
    </source>
</evidence>
<dbReference type="SUPFAM" id="SSF53300">
    <property type="entry name" value="vWA-like"/>
    <property type="match status" value="1"/>
</dbReference>
<sequence>MKKTIQRVLAAVILLVMILSGGFSEVGKVHAEKQQGTTKRAIYVVFDNSGSMYGDGNKAWSQATYAMEVFAAMMNYESGDVMKVFPMHDITTDGNTGSATKSSMEIRGKDDIAQIHNMYTPKPGGTPYTQVNNAAGELTKLLNAGSVDEGWLVVLTDGDFDNDIPASGLKADLEGKAAANENLYVQYLAIGTDVKNIPEGNADKGLYAQKAGNTSEVVNELAEISNRIFKRNEYAGYSSEDSGLEFDIPLRKLIVFAQGKDVKIGSLKNEEGGEVKLQSDTAVSYSSTDEAGLTTFVKSTPVKDTSLKGQVAVFADESPIVAGKYTLDVSGADSIQIYYEPDVKFEAGLYKGDTKMEEGTIEGGAYTVKVGFVDQLSGKYIKSSKLLGEPKYTVSINGETQELTGKDGASQSIDVEVDGESLELTADVNYLKDYTDSASYTFKICTLDMNVDAFKSANLKTLEDGANQITVEATRNGQPLTKEQWDAATLDVVSVNKDGEEFGIQWDVQKGSEASTWIVTPNYKKGGMFATETGQADVTINVSAEIDGDGYGKAETVSVTIKDDKNIVDYLKRYWKHIVISLLLLILILGYVPPFKKRFARSIKKRPSIECSAEKIGLRDNVMKGNFEKDLASRLLPYVPETGRLTFSPTPVKKTAKVRASGGGSMLILNTSAFAGKEEITFNGMSIQENEKGHHRISASTIIVVSTPEFTYTCIPNVQRTANGEIKRGKRK</sequence>
<evidence type="ECO:0008006" key="4">
    <source>
        <dbReference type="Google" id="ProtNLM"/>
    </source>
</evidence>
<dbReference type="InterPro" id="IPR036465">
    <property type="entry name" value="vWFA_dom_sf"/>
</dbReference>
<dbReference type="Proteomes" id="UP000260793">
    <property type="component" value="Unassembled WGS sequence"/>
</dbReference>
<dbReference type="AlphaFoldDB" id="A0A3E4LWJ9"/>
<keyword evidence="1" id="KW-0472">Membrane</keyword>
<reference evidence="2 3" key="1">
    <citation type="submission" date="2018-08" db="EMBL/GenBank/DDBJ databases">
        <title>A genome reference for cultivated species of the human gut microbiota.</title>
        <authorList>
            <person name="Zou Y."/>
            <person name="Xue W."/>
            <person name="Luo G."/>
        </authorList>
    </citation>
    <scope>NUCLEOTIDE SEQUENCE [LARGE SCALE GENOMIC DNA]</scope>
    <source>
        <strain evidence="2 3">TF11-7</strain>
    </source>
</reference>
<name>A0A3E4LWJ9_9FIRM</name>
<gene>
    <name evidence="2" type="ORF">DXD17_03530</name>
</gene>
<protein>
    <recommendedName>
        <fullName evidence="4">VWA domain-containing protein</fullName>
    </recommendedName>
</protein>
<dbReference type="RefSeq" id="WP_117687780.1">
    <property type="nucleotide sequence ID" value="NZ_QSQN01000006.1"/>
</dbReference>
<evidence type="ECO:0000256" key="1">
    <source>
        <dbReference type="SAM" id="Phobius"/>
    </source>
</evidence>
<dbReference type="EMBL" id="QSQN01000006">
    <property type="protein sequence ID" value="RGK41841.1"/>
    <property type="molecule type" value="Genomic_DNA"/>
</dbReference>